<accession>A0ABM8CKU8</accession>
<proteinExistence type="predicted"/>
<dbReference type="EMBL" id="AP026974">
    <property type="protein sequence ID" value="BDT78437.1"/>
    <property type="molecule type" value="Genomic_DNA"/>
</dbReference>
<evidence type="ECO:0000313" key="2">
    <source>
        <dbReference type="EMBL" id="BDT78437.1"/>
    </source>
</evidence>
<dbReference type="Proteomes" id="UP001211204">
    <property type="component" value="Chromosome"/>
</dbReference>
<evidence type="ECO:0000256" key="1">
    <source>
        <dbReference type="SAM" id="Phobius"/>
    </source>
</evidence>
<reference evidence="2 3" key="1">
    <citation type="submission" date="2022-11" db="EMBL/GenBank/DDBJ databases">
        <title>Complete Genome Sequences of three Polynucleobacter sp. Subcluster PnecC Strains KF022, KF023, and KF032 Isolated from a Shallow Eutrophic Lake in Japan.</title>
        <authorList>
            <person name="Ogata Y."/>
            <person name="Watanabe K."/>
            <person name="Takemine S."/>
            <person name="Shindo C."/>
            <person name="Kurokawa R."/>
            <person name="Suda W."/>
        </authorList>
    </citation>
    <scope>NUCLEOTIDE SEQUENCE [LARGE SCALE GENOMIC DNA]</scope>
    <source>
        <strain evidence="2 3">KF032</strain>
    </source>
</reference>
<organism evidence="2 3">
    <name type="scientific">Polynucleobacter yangtzensis</name>
    <dbReference type="NCBI Taxonomy" id="1743159"/>
    <lineage>
        <taxon>Bacteria</taxon>
        <taxon>Pseudomonadati</taxon>
        <taxon>Pseudomonadota</taxon>
        <taxon>Betaproteobacteria</taxon>
        <taxon>Burkholderiales</taxon>
        <taxon>Burkholderiaceae</taxon>
        <taxon>Polynucleobacter</taxon>
    </lineage>
</organism>
<evidence type="ECO:0008006" key="4">
    <source>
        <dbReference type="Google" id="ProtNLM"/>
    </source>
</evidence>
<keyword evidence="3" id="KW-1185">Reference proteome</keyword>
<sequence>MNNPNLNLQNPRDESLSAEGDQISLVSSLRFLRGAYKTMLITALIGSALSILYIMMTPNRYEAVAQIAMAQISAAGTGGNNINNNLNPLGINIEEPSLLISRLSSPTSFTPQVLKSCKLENMENLAAALAKSIKLTSPKGVSNIVELKTFGNSPQDAAACANEIFELIKTTQAEILAPYIDEAKTKLLDDEDRLTKAQNLVSKADKSGSAVGAAYLSTRDEIRFLLDEITSLKNVVTSNQSRATRLIAPIYASASPIAPKRSLILVVGMMGGLFLGLLIALSSKTFAGLKNDVEGIS</sequence>
<feature type="transmembrane region" description="Helical" evidence="1">
    <location>
        <begin position="263"/>
        <end position="281"/>
    </location>
</feature>
<gene>
    <name evidence="2" type="ORF">PKF032_03250</name>
</gene>
<keyword evidence="1" id="KW-0812">Transmembrane</keyword>
<dbReference type="PANTHER" id="PTHR32309:SF31">
    <property type="entry name" value="CAPSULAR EXOPOLYSACCHARIDE FAMILY"/>
    <property type="match status" value="1"/>
</dbReference>
<protein>
    <recommendedName>
        <fullName evidence="4">Polysaccharide chain length determinant N-terminal domain-containing protein</fullName>
    </recommendedName>
</protein>
<dbReference type="InterPro" id="IPR050445">
    <property type="entry name" value="Bact_polysacc_biosynth/exp"/>
</dbReference>
<keyword evidence="1" id="KW-1133">Transmembrane helix</keyword>
<feature type="transmembrane region" description="Helical" evidence="1">
    <location>
        <begin position="35"/>
        <end position="56"/>
    </location>
</feature>
<dbReference type="PANTHER" id="PTHR32309">
    <property type="entry name" value="TYROSINE-PROTEIN KINASE"/>
    <property type="match status" value="1"/>
</dbReference>
<dbReference type="RefSeq" id="WP_281745627.1">
    <property type="nucleotide sequence ID" value="NZ_AP026974.1"/>
</dbReference>
<evidence type="ECO:0000313" key="3">
    <source>
        <dbReference type="Proteomes" id="UP001211204"/>
    </source>
</evidence>
<keyword evidence="1" id="KW-0472">Membrane</keyword>
<name>A0ABM8CKU8_9BURK</name>